<organism evidence="1 2">
    <name type="scientific">Pyropia yezoensis</name>
    <name type="common">Susabi-nori</name>
    <name type="synonym">Porphyra yezoensis</name>
    <dbReference type="NCBI Taxonomy" id="2788"/>
    <lineage>
        <taxon>Eukaryota</taxon>
        <taxon>Rhodophyta</taxon>
        <taxon>Bangiophyceae</taxon>
        <taxon>Bangiales</taxon>
        <taxon>Bangiaceae</taxon>
        <taxon>Pyropia</taxon>
    </lineage>
</organism>
<dbReference type="Proteomes" id="UP000798662">
    <property type="component" value="Chromosome 1"/>
</dbReference>
<comment type="caution">
    <text evidence="1">The sequence shown here is derived from an EMBL/GenBank/DDBJ whole genome shotgun (WGS) entry which is preliminary data.</text>
</comment>
<evidence type="ECO:0000313" key="1">
    <source>
        <dbReference type="EMBL" id="KAK1858848.1"/>
    </source>
</evidence>
<keyword evidence="2" id="KW-1185">Reference proteome</keyword>
<evidence type="ECO:0000313" key="2">
    <source>
        <dbReference type="Proteomes" id="UP000798662"/>
    </source>
</evidence>
<name>A0ACC3BLQ3_PYRYE</name>
<proteinExistence type="predicted"/>
<gene>
    <name evidence="1" type="ORF">I4F81_001448</name>
</gene>
<protein>
    <submittedName>
        <fullName evidence="1">Uncharacterized protein</fullName>
    </submittedName>
</protein>
<accession>A0ACC3BLQ3</accession>
<sequence>MPAVKEGFYFPLEPGEEFEVTLHVAGGRCRALGGLLSREDHKEMSRARLAAKLLVDGKDLGKVVVVGSLKALPLSEKKFTFRGLLIKDANGVVTGMRRLRVAKTGAEYRCNGGSTSAEDAVGTIQVQAYLRYETENQSGGDGKSRGASGEQDGNVNNVGGKGAGNGKVAGEKPSAAPTASRAGSAQGQTSKKAPPRALITLGASPVILAEAMAGKDQTLCATAGTLLDATGKPVRQAEKSHKPGEDTAQQLPRGTGSAATAATPPAPARAGDGHQRVSNEGPRNVRRAPGDNSSGDTDGSAGASTDGEEESSSSEESSSDSDGDRAWKVETAAQRRKREAAELAARTQTFVKRWWRPEPSLCFTVYYRDPFFFRRNAFTDESGRPLYVSTRKYKTSAPVRGEASDDGDDDEVVVVGPGDPGYEEPPTKPSAIGYSADGSDVDSDSSMSDESEEGRGGGARSADGADVGLSKEA</sequence>
<reference evidence="1" key="1">
    <citation type="submission" date="2019-11" db="EMBL/GenBank/DDBJ databases">
        <title>Nori genome reveals adaptations in red seaweeds to the harsh intertidal environment.</title>
        <authorList>
            <person name="Wang D."/>
            <person name="Mao Y."/>
        </authorList>
    </citation>
    <scope>NUCLEOTIDE SEQUENCE</scope>
    <source>
        <tissue evidence="1">Gametophyte</tissue>
    </source>
</reference>
<dbReference type="EMBL" id="CM020618">
    <property type="protein sequence ID" value="KAK1858848.1"/>
    <property type="molecule type" value="Genomic_DNA"/>
</dbReference>